<sequence>MNCLRVRPCAYFPLPRWNRGNAPYRATRKYVELPVLVASLIALQGSTSLIPPGSTLNTARDTKRYDMPAMDARSHRASTTCTSNNGVTDTARQAALDAINQYRRTAVNGLMQNGATAGTYLPHGSNMYMLDWDCNLEALAEVMVPNDCSAPTAGLPNYVDTVFTQGVDSWPALLQTAANEFATPAVGDPVVYEGPNNAALPADVLPLGNMIRGSTTKVGCTAKMCTAQAVLVCLYDQPDLAQGDTVYEAGTGVCQNSTAATLCTTYPPPTCDIYTGLCVKTDVSTTTTPSATTTPSSLAVFPGSAGGTGGANTRCPQNPQMTDDLRYLFRDMHNYRRSETALGRTIKNTGNYLPTSSNMQYMVIDLSACLSRYSCPLEVTAIQVASTCPAPLIQSGRLIGQVAIGSYTYTTALQEVSEKIYTKIVKSLWRVVRQVDGPGMQVTFKAQHVGTPIASFTQVNVQTF</sequence>
<dbReference type="AlphaFoldDB" id="A0A3P8C0T7"/>
<dbReference type="EMBL" id="UZAH01030783">
    <property type="protein sequence ID" value="VDP12145.1"/>
    <property type="molecule type" value="Genomic_DNA"/>
</dbReference>
<dbReference type="Pfam" id="PF00188">
    <property type="entry name" value="CAP"/>
    <property type="match status" value="1"/>
</dbReference>
<dbReference type="SMART" id="SM00198">
    <property type="entry name" value="SCP"/>
    <property type="match status" value="1"/>
</dbReference>
<dbReference type="Gene3D" id="3.40.33.10">
    <property type="entry name" value="CAP"/>
    <property type="match status" value="2"/>
</dbReference>
<organism evidence="2">
    <name type="scientific">Heligmosomoides polygyrus</name>
    <name type="common">Parasitic roundworm</name>
    <dbReference type="NCBI Taxonomy" id="6339"/>
    <lineage>
        <taxon>Eukaryota</taxon>
        <taxon>Metazoa</taxon>
        <taxon>Ecdysozoa</taxon>
        <taxon>Nematoda</taxon>
        <taxon>Chromadorea</taxon>
        <taxon>Rhabditida</taxon>
        <taxon>Rhabditina</taxon>
        <taxon>Rhabditomorpha</taxon>
        <taxon>Strongyloidea</taxon>
        <taxon>Heligmosomidae</taxon>
        <taxon>Heligmosomoides</taxon>
    </lineage>
</organism>
<dbReference type="InterPro" id="IPR035940">
    <property type="entry name" value="CAP_sf"/>
</dbReference>
<proteinExistence type="predicted"/>
<evidence type="ECO:0000259" key="1">
    <source>
        <dbReference type="SMART" id="SM00198"/>
    </source>
</evidence>
<gene>
    <name evidence="2" type="ORF">HPBE_LOCUS18585</name>
</gene>
<dbReference type="OrthoDB" id="5874910at2759"/>
<feature type="domain" description="SCP" evidence="1">
    <location>
        <begin position="90"/>
        <end position="243"/>
    </location>
</feature>
<dbReference type="CDD" id="cd05380">
    <property type="entry name" value="CAP_euk"/>
    <property type="match status" value="1"/>
</dbReference>
<accession>A0A3P8C0T7</accession>
<evidence type="ECO:0000313" key="2">
    <source>
        <dbReference type="EMBL" id="VDP12145.1"/>
    </source>
</evidence>
<name>A0A3P8C0T7_HELPZ</name>
<protein>
    <recommendedName>
        <fullName evidence="1">SCP domain-containing protein</fullName>
    </recommendedName>
</protein>
<dbReference type="SUPFAM" id="SSF55797">
    <property type="entry name" value="PR-1-like"/>
    <property type="match status" value="2"/>
</dbReference>
<reference evidence="2" key="1">
    <citation type="submission" date="2018-11" db="EMBL/GenBank/DDBJ databases">
        <authorList>
            <consortium name="Pathogen Informatics"/>
        </authorList>
    </citation>
    <scope>NUCLEOTIDE SEQUENCE [LARGE SCALE GENOMIC DNA]</scope>
</reference>
<dbReference type="InterPro" id="IPR014044">
    <property type="entry name" value="CAP_dom"/>
</dbReference>